<protein>
    <submittedName>
        <fullName evidence="1">Uncharacterized protein</fullName>
    </submittedName>
</protein>
<comment type="caution">
    <text evidence="1">The sequence shown here is derived from an EMBL/GenBank/DDBJ whole genome shotgun (WGS) entry which is preliminary data.</text>
</comment>
<proteinExistence type="predicted"/>
<gene>
    <name evidence="1" type="ORF">SDC9_33850</name>
</gene>
<dbReference type="EMBL" id="VSSQ01000245">
    <property type="protein sequence ID" value="MPL87840.1"/>
    <property type="molecule type" value="Genomic_DNA"/>
</dbReference>
<reference evidence="1" key="1">
    <citation type="submission" date="2019-08" db="EMBL/GenBank/DDBJ databases">
        <authorList>
            <person name="Kucharzyk K."/>
            <person name="Murdoch R.W."/>
            <person name="Higgins S."/>
            <person name="Loffler F."/>
        </authorList>
    </citation>
    <scope>NUCLEOTIDE SEQUENCE</scope>
</reference>
<sequence length="76" mass="8601">MSGSDIDGRAKTACRWVTDICRTDGIEGDERQSPVIKQSMVDCFAMKWTVTMLLPSSHRLKQWGRLAEILGEVKFL</sequence>
<accession>A0A644V927</accession>
<name>A0A644V927_9ZZZZ</name>
<evidence type="ECO:0000313" key="1">
    <source>
        <dbReference type="EMBL" id="MPL87840.1"/>
    </source>
</evidence>
<dbReference type="AlphaFoldDB" id="A0A644V927"/>
<organism evidence="1">
    <name type="scientific">bioreactor metagenome</name>
    <dbReference type="NCBI Taxonomy" id="1076179"/>
    <lineage>
        <taxon>unclassified sequences</taxon>
        <taxon>metagenomes</taxon>
        <taxon>ecological metagenomes</taxon>
    </lineage>
</organism>